<gene>
    <name evidence="1" type="ORF">M9H77_34418</name>
</gene>
<name>A0ACB9ZN04_CATRO</name>
<evidence type="ECO:0000313" key="1">
    <source>
        <dbReference type="EMBL" id="KAI5648413.1"/>
    </source>
</evidence>
<reference evidence="2" key="1">
    <citation type="journal article" date="2023" name="Nat. Plants">
        <title>Single-cell RNA sequencing provides a high-resolution roadmap for understanding the multicellular compartmentation of specialized metabolism.</title>
        <authorList>
            <person name="Sun S."/>
            <person name="Shen X."/>
            <person name="Li Y."/>
            <person name="Li Y."/>
            <person name="Wang S."/>
            <person name="Li R."/>
            <person name="Zhang H."/>
            <person name="Shen G."/>
            <person name="Guo B."/>
            <person name="Wei J."/>
            <person name="Xu J."/>
            <person name="St-Pierre B."/>
            <person name="Chen S."/>
            <person name="Sun C."/>
        </authorList>
    </citation>
    <scope>NUCLEOTIDE SEQUENCE [LARGE SCALE GENOMIC DNA]</scope>
</reference>
<comment type="caution">
    <text evidence="1">The sequence shown here is derived from an EMBL/GenBank/DDBJ whole genome shotgun (WGS) entry which is preliminary data.</text>
</comment>
<dbReference type="Proteomes" id="UP001060085">
    <property type="component" value="Linkage Group LG08"/>
</dbReference>
<sequence>MCVGKAPIVTKLISSSLASKEAISWSHYSLLARARKIKDYGDGLTKGMAALVEKAMKNGLKSKNDGIEDGGKPPKWFMIHAISNEQPMEQVGGEKVFVSKFGKNHPSQFSSPQESGPRPTTDDRSTLPSPPKEIHTIWYQISFVVDSFPSWTPMWSMIPSYFLVLFVGNFLVKKVESYLCSLIEDLLDKSIRGTIEAYSHMIPSFETFVITFKGTSPFKNYILSVKWYTLLYYLPFKEFLQKFVCEEKFGKSWDFENNQSYTFFDEFLDFMSKSTWKKGLSNLVLDNLFIFNSILGLYVDNILKISLGFTSPCELKMRFHYVAIHESLLKDLENESLNFHVPFKEMKSYIMGIHGWVFGFEKDDSFQFCYLFKDCGFKVCFKAFLTTMFFKCCFSNS</sequence>
<organism evidence="1 2">
    <name type="scientific">Catharanthus roseus</name>
    <name type="common">Madagascar periwinkle</name>
    <name type="synonym">Vinca rosea</name>
    <dbReference type="NCBI Taxonomy" id="4058"/>
    <lineage>
        <taxon>Eukaryota</taxon>
        <taxon>Viridiplantae</taxon>
        <taxon>Streptophyta</taxon>
        <taxon>Embryophyta</taxon>
        <taxon>Tracheophyta</taxon>
        <taxon>Spermatophyta</taxon>
        <taxon>Magnoliopsida</taxon>
        <taxon>eudicotyledons</taxon>
        <taxon>Gunneridae</taxon>
        <taxon>Pentapetalae</taxon>
        <taxon>asterids</taxon>
        <taxon>lamiids</taxon>
        <taxon>Gentianales</taxon>
        <taxon>Apocynaceae</taxon>
        <taxon>Rauvolfioideae</taxon>
        <taxon>Vinceae</taxon>
        <taxon>Catharanthinae</taxon>
        <taxon>Catharanthus</taxon>
    </lineage>
</organism>
<accession>A0ACB9ZN04</accession>
<dbReference type="EMBL" id="CM044708">
    <property type="protein sequence ID" value="KAI5648413.1"/>
    <property type="molecule type" value="Genomic_DNA"/>
</dbReference>
<proteinExistence type="predicted"/>
<evidence type="ECO:0000313" key="2">
    <source>
        <dbReference type="Proteomes" id="UP001060085"/>
    </source>
</evidence>
<protein>
    <submittedName>
        <fullName evidence="1">Uncharacterized protein</fullName>
    </submittedName>
</protein>
<keyword evidence="2" id="KW-1185">Reference proteome</keyword>